<keyword evidence="12" id="KW-0807">Transducer</keyword>
<dbReference type="PRINTS" id="PR00245">
    <property type="entry name" value="OLFACTORYR"/>
</dbReference>
<keyword evidence="6 13" id="KW-1133">Transmembrane helix</keyword>
<keyword evidence="5" id="KW-0552">Olfaction</keyword>
<dbReference type="Gene3D" id="1.20.1070.10">
    <property type="entry name" value="Rhodopsin 7-helix transmembrane proteins"/>
    <property type="match status" value="1"/>
</dbReference>
<evidence type="ECO:0000256" key="5">
    <source>
        <dbReference type="ARBA" id="ARBA00022725"/>
    </source>
</evidence>
<evidence type="ECO:0000313" key="15">
    <source>
        <dbReference type="EMBL" id="KAJ3590335.1"/>
    </source>
</evidence>
<dbReference type="PANTHER" id="PTHR26450:SF417">
    <property type="entry name" value="ODORANT RECEPTOR-RELATED"/>
    <property type="match status" value="1"/>
</dbReference>
<evidence type="ECO:0000256" key="3">
    <source>
        <dbReference type="ARBA" id="ARBA00022606"/>
    </source>
</evidence>
<dbReference type="PRINTS" id="PR00237">
    <property type="entry name" value="GPCRRHODOPSN"/>
</dbReference>
<evidence type="ECO:0000256" key="8">
    <source>
        <dbReference type="ARBA" id="ARBA00023136"/>
    </source>
</evidence>
<feature type="transmembrane region" description="Helical" evidence="13">
    <location>
        <begin position="280"/>
        <end position="300"/>
    </location>
</feature>
<keyword evidence="8 13" id="KW-0472">Membrane</keyword>
<keyword evidence="11" id="KW-0325">Glycoprotein</keyword>
<keyword evidence="7" id="KW-0297">G-protein coupled receptor</keyword>
<proteinExistence type="predicted"/>
<feature type="transmembrane region" description="Helical" evidence="13">
    <location>
        <begin position="27"/>
        <end position="52"/>
    </location>
</feature>
<evidence type="ECO:0000256" key="9">
    <source>
        <dbReference type="ARBA" id="ARBA00023157"/>
    </source>
</evidence>
<dbReference type="InterPro" id="IPR050402">
    <property type="entry name" value="OR51/52/56-like"/>
</dbReference>
<dbReference type="OrthoDB" id="9975554at2759"/>
<accession>A0A9Q0I9N3</accession>
<dbReference type="GO" id="GO:0004984">
    <property type="term" value="F:olfactory receptor activity"/>
    <property type="evidence" value="ECO:0007669"/>
    <property type="project" value="InterPro"/>
</dbReference>
<feature type="transmembrane region" description="Helical" evidence="13">
    <location>
        <begin position="251"/>
        <end position="274"/>
    </location>
</feature>
<keyword evidence="16" id="KW-1185">Reference proteome</keyword>
<organism evidence="15 16">
    <name type="scientific">Muraenolepis orangiensis</name>
    <name type="common">Patagonian moray cod</name>
    <dbReference type="NCBI Taxonomy" id="630683"/>
    <lineage>
        <taxon>Eukaryota</taxon>
        <taxon>Metazoa</taxon>
        <taxon>Chordata</taxon>
        <taxon>Craniata</taxon>
        <taxon>Vertebrata</taxon>
        <taxon>Euteleostomi</taxon>
        <taxon>Actinopterygii</taxon>
        <taxon>Neopterygii</taxon>
        <taxon>Teleostei</taxon>
        <taxon>Neoteleostei</taxon>
        <taxon>Acanthomorphata</taxon>
        <taxon>Zeiogadaria</taxon>
        <taxon>Gadariae</taxon>
        <taxon>Gadiformes</taxon>
        <taxon>Muraenolepidoidei</taxon>
        <taxon>Muraenolepididae</taxon>
        <taxon>Muraenolepis</taxon>
    </lineage>
</organism>
<evidence type="ECO:0000256" key="2">
    <source>
        <dbReference type="ARBA" id="ARBA00022475"/>
    </source>
</evidence>
<evidence type="ECO:0000256" key="11">
    <source>
        <dbReference type="ARBA" id="ARBA00023180"/>
    </source>
</evidence>
<keyword evidence="10" id="KW-0675">Receptor</keyword>
<dbReference type="GO" id="GO:0004930">
    <property type="term" value="F:G protein-coupled receptor activity"/>
    <property type="evidence" value="ECO:0007669"/>
    <property type="project" value="UniProtKB-KW"/>
</dbReference>
<evidence type="ECO:0000256" key="10">
    <source>
        <dbReference type="ARBA" id="ARBA00023170"/>
    </source>
</evidence>
<evidence type="ECO:0000256" key="13">
    <source>
        <dbReference type="SAM" id="Phobius"/>
    </source>
</evidence>
<feature type="transmembrane region" description="Helical" evidence="13">
    <location>
        <begin position="142"/>
        <end position="162"/>
    </location>
</feature>
<dbReference type="EMBL" id="JANIIK010000114">
    <property type="protein sequence ID" value="KAJ3590335.1"/>
    <property type="molecule type" value="Genomic_DNA"/>
</dbReference>
<evidence type="ECO:0000256" key="4">
    <source>
        <dbReference type="ARBA" id="ARBA00022692"/>
    </source>
</evidence>
<sequence length="312" mass="34739">MTTGNKTIVTEFIILGFPGLDPAYDGLMAAVFFVLYLIIVGGNLLILVFICYERCLHKPTYFIFCHLAMNDLLFGTVTLPKMISIYWLDDRVVPFGACFAQMYFVHSLGAIHSLILLFMALDRFIAICVPMRYPALITTKTVSIMCGLSWALTFLRMAGILANVLTLSFCSSNTIMQCYCDLVSIANLGSGQDEVKFVMAVAVGNALFSLLVPLSFITFSYISIILVAVLKLSRSRSGERYKALSTCTPQIFITCLYYLPRCFVYLSSYLGFAFGIDFKISLVLLYSLCPAAVNPIIYCLKTKDIKDCILKS</sequence>
<keyword evidence="2" id="KW-1003">Cell membrane</keyword>
<keyword evidence="4 13" id="KW-0812">Transmembrane</keyword>
<protein>
    <recommendedName>
        <fullName evidence="14">G-protein coupled receptors family 1 profile domain-containing protein</fullName>
    </recommendedName>
</protein>
<evidence type="ECO:0000256" key="1">
    <source>
        <dbReference type="ARBA" id="ARBA00004651"/>
    </source>
</evidence>
<dbReference type="InterPro" id="IPR017452">
    <property type="entry name" value="GPCR_Rhodpsn_7TM"/>
</dbReference>
<evidence type="ECO:0000256" key="6">
    <source>
        <dbReference type="ARBA" id="ARBA00022989"/>
    </source>
</evidence>
<dbReference type="PANTHER" id="PTHR26450">
    <property type="entry name" value="OLFACTORY RECEPTOR 56B1-RELATED"/>
    <property type="match status" value="1"/>
</dbReference>
<dbReference type="AlphaFoldDB" id="A0A9Q0I9N3"/>
<feature type="domain" description="G-protein coupled receptors family 1 profile" evidence="14">
    <location>
        <begin position="42"/>
        <end position="298"/>
    </location>
</feature>
<gene>
    <name evidence="15" type="ORF">NHX12_008287</name>
</gene>
<comment type="caution">
    <text evidence="15">The sequence shown here is derived from an EMBL/GenBank/DDBJ whole genome shotgun (WGS) entry which is preliminary data.</text>
</comment>
<dbReference type="Pfam" id="PF13853">
    <property type="entry name" value="7tm_4"/>
    <property type="match status" value="1"/>
</dbReference>
<reference evidence="15" key="1">
    <citation type="submission" date="2022-07" db="EMBL/GenBank/DDBJ databases">
        <title>Chromosome-level genome of Muraenolepis orangiensis.</title>
        <authorList>
            <person name="Kim J."/>
        </authorList>
    </citation>
    <scope>NUCLEOTIDE SEQUENCE</scope>
    <source>
        <strain evidence="15">KU_S4_2022</strain>
        <tissue evidence="15">Muscle</tissue>
    </source>
</reference>
<evidence type="ECO:0000256" key="7">
    <source>
        <dbReference type="ARBA" id="ARBA00023040"/>
    </source>
</evidence>
<dbReference type="GO" id="GO:0005886">
    <property type="term" value="C:plasma membrane"/>
    <property type="evidence" value="ECO:0007669"/>
    <property type="project" value="UniProtKB-SubCell"/>
</dbReference>
<dbReference type="Proteomes" id="UP001148018">
    <property type="component" value="Unassembled WGS sequence"/>
</dbReference>
<evidence type="ECO:0000256" key="12">
    <source>
        <dbReference type="ARBA" id="ARBA00023224"/>
    </source>
</evidence>
<feature type="transmembrane region" description="Helical" evidence="13">
    <location>
        <begin position="100"/>
        <end position="121"/>
    </location>
</feature>
<comment type="subcellular location">
    <subcellularLocation>
        <location evidence="1">Cell membrane</location>
        <topology evidence="1">Multi-pass membrane protein</topology>
    </subcellularLocation>
</comment>
<evidence type="ECO:0000259" key="14">
    <source>
        <dbReference type="PROSITE" id="PS50262"/>
    </source>
</evidence>
<feature type="transmembrane region" description="Helical" evidence="13">
    <location>
        <begin position="64"/>
        <end position="88"/>
    </location>
</feature>
<name>A0A9Q0I9N3_9TELE</name>
<feature type="transmembrane region" description="Helical" evidence="13">
    <location>
        <begin position="206"/>
        <end position="230"/>
    </location>
</feature>
<dbReference type="FunFam" id="1.20.1070.10:FF:000024">
    <property type="entry name" value="Olfactory receptor"/>
    <property type="match status" value="1"/>
</dbReference>
<dbReference type="PROSITE" id="PS50262">
    <property type="entry name" value="G_PROTEIN_RECEP_F1_2"/>
    <property type="match status" value="1"/>
</dbReference>
<keyword evidence="3" id="KW-0716">Sensory transduction</keyword>
<keyword evidence="9" id="KW-1015">Disulfide bond</keyword>
<dbReference type="SUPFAM" id="SSF81321">
    <property type="entry name" value="Family A G protein-coupled receptor-like"/>
    <property type="match status" value="1"/>
</dbReference>
<dbReference type="InterPro" id="IPR000276">
    <property type="entry name" value="GPCR_Rhodpsn"/>
</dbReference>
<dbReference type="InterPro" id="IPR000725">
    <property type="entry name" value="Olfact_rcpt"/>
</dbReference>
<evidence type="ECO:0000313" key="16">
    <source>
        <dbReference type="Proteomes" id="UP001148018"/>
    </source>
</evidence>